<sequence>MISIIRNNWTLKICTIYFNDEQKPIPSNTDIIGYVQQTPADGKLDPFITFHVDLSKEENELFANMNRSTKNQVNRALQKDGFLFEGNSCPSDSDLLTFQNFYNKFAIGKKTNLCSSYHMETMKRFRENSGLYLTKVLDKNGKILCMHIYISDNKRAAMLYSASHFRSMQERDSRKEIARANRFLHWEGIRFFKNLRMQIYDLGGITDQPSIENFKRGFGGMKVIEYSGYIPLSWKGSLILYLRKIKTRKGGRKFVKPERHLRHLT</sequence>
<evidence type="ECO:0000256" key="9">
    <source>
        <dbReference type="ARBA" id="ARBA00040679"/>
    </source>
</evidence>
<name>A0ABZ2NE89_9BACI</name>
<comment type="catalytic activity">
    <reaction evidence="11">
        <text>beta-D-GlcNAc-(1-&gt;4)-Mur2Ac(oyl-L-Ala-D-isoglutaminyl-L-Lys-D-Ala-D-Ala)-di-trans,octa-cis-undecaprenyl diphosphate + glycyl-tRNA(Gly) = beta-D-GlcNAc-(1-&gt;4)-Mur2Ac(oyl-L-Ala-D-isoglutaminyl-L-Lys-(N(6)-Gly)-D-Ala-D-Ala)-di-trans,octa-cis-undecaprenyl diphosphate + tRNA(Gly) + H(+)</text>
        <dbReference type="Rhea" id="RHEA:30435"/>
        <dbReference type="Rhea" id="RHEA-COMP:9664"/>
        <dbReference type="Rhea" id="RHEA-COMP:9683"/>
        <dbReference type="ChEBI" id="CHEBI:15378"/>
        <dbReference type="ChEBI" id="CHEBI:62233"/>
        <dbReference type="ChEBI" id="CHEBI:62234"/>
        <dbReference type="ChEBI" id="CHEBI:78442"/>
        <dbReference type="ChEBI" id="CHEBI:78522"/>
        <dbReference type="EC" id="2.3.2.16"/>
    </reaction>
</comment>
<dbReference type="PROSITE" id="PS51191">
    <property type="entry name" value="FEMABX"/>
    <property type="match status" value="1"/>
</dbReference>
<dbReference type="PANTHER" id="PTHR36174:SF1">
    <property type="entry name" value="LIPID II:GLYCINE GLYCYLTRANSFERASE"/>
    <property type="match status" value="1"/>
</dbReference>
<evidence type="ECO:0000256" key="6">
    <source>
        <dbReference type="ARBA" id="ARBA00023315"/>
    </source>
</evidence>
<dbReference type="PANTHER" id="PTHR36174">
    <property type="entry name" value="LIPID II:GLYCINE GLYCYLTRANSFERASE"/>
    <property type="match status" value="1"/>
</dbReference>
<organism evidence="12 13">
    <name type="scientific">Metabacillus sediminis</name>
    <dbReference type="NCBI Taxonomy" id="3117746"/>
    <lineage>
        <taxon>Bacteria</taxon>
        <taxon>Bacillati</taxon>
        <taxon>Bacillota</taxon>
        <taxon>Bacilli</taxon>
        <taxon>Bacillales</taxon>
        <taxon>Bacillaceae</taxon>
        <taxon>Metabacillus</taxon>
    </lineage>
</organism>
<evidence type="ECO:0000256" key="1">
    <source>
        <dbReference type="ARBA" id="ARBA00004496"/>
    </source>
</evidence>
<keyword evidence="13" id="KW-1185">Reference proteome</keyword>
<keyword evidence="4" id="KW-0133">Cell shape</keyword>
<evidence type="ECO:0000256" key="3">
    <source>
        <dbReference type="ARBA" id="ARBA00022679"/>
    </source>
</evidence>
<evidence type="ECO:0000313" key="13">
    <source>
        <dbReference type="Proteomes" id="UP001377337"/>
    </source>
</evidence>
<dbReference type="InterPro" id="IPR050644">
    <property type="entry name" value="PG_Glycine_Bridge_Synth"/>
</dbReference>
<dbReference type="InterPro" id="IPR003447">
    <property type="entry name" value="FEMABX"/>
</dbReference>
<protein>
    <recommendedName>
        <fullName evidence="9">Lipid II:glycine glycyltransferase</fullName>
        <ecNumber evidence="8">2.3.2.16</ecNumber>
    </recommendedName>
    <alternativeName>
        <fullName evidence="10">Factor essential for expression of methicillin resistance X</fullName>
    </alternativeName>
</protein>
<dbReference type="RefSeq" id="WP_338777111.1">
    <property type="nucleotide sequence ID" value="NZ_CP147407.1"/>
</dbReference>
<proteinExistence type="inferred from homology"/>
<keyword evidence="6" id="KW-0012">Acyltransferase</keyword>
<dbReference type="Proteomes" id="UP001377337">
    <property type="component" value="Chromosome"/>
</dbReference>
<dbReference type="EC" id="2.3.2.16" evidence="8"/>
<comment type="subcellular location">
    <subcellularLocation>
        <location evidence="1">Cytoplasm</location>
    </subcellularLocation>
</comment>
<dbReference type="InterPro" id="IPR016181">
    <property type="entry name" value="Acyl_CoA_acyltransferase"/>
</dbReference>
<gene>
    <name evidence="12" type="ORF">WCV65_13365</name>
</gene>
<evidence type="ECO:0000256" key="5">
    <source>
        <dbReference type="ARBA" id="ARBA00022984"/>
    </source>
</evidence>
<dbReference type="EMBL" id="CP147407">
    <property type="protein sequence ID" value="WXB95550.1"/>
    <property type="molecule type" value="Genomic_DNA"/>
</dbReference>
<reference evidence="12 13" key="1">
    <citation type="submission" date="2024-02" db="EMBL/GenBank/DDBJ databases">
        <title>Seven novel Bacillus-like species.</title>
        <authorList>
            <person name="Liu G."/>
        </authorList>
    </citation>
    <scope>NUCLEOTIDE SEQUENCE [LARGE SCALE GENOMIC DNA]</scope>
    <source>
        <strain evidence="12 13">FJAT-52054</strain>
    </source>
</reference>
<keyword evidence="5" id="KW-0573">Peptidoglycan synthesis</keyword>
<evidence type="ECO:0000256" key="10">
    <source>
        <dbReference type="ARBA" id="ARBA00042933"/>
    </source>
</evidence>
<evidence type="ECO:0000256" key="2">
    <source>
        <dbReference type="ARBA" id="ARBA00009943"/>
    </source>
</evidence>
<comment type="similarity">
    <text evidence="2">Belongs to the FemABX family.</text>
</comment>
<dbReference type="SUPFAM" id="SSF55729">
    <property type="entry name" value="Acyl-CoA N-acyltransferases (Nat)"/>
    <property type="match status" value="1"/>
</dbReference>
<evidence type="ECO:0000256" key="4">
    <source>
        <dbReference type="ARBA" id="ARBA00022960"/>
    </source>
</evidence>
<dbReference type="Gene3D" id="3.40.630.30">
    <property type="match status" value="1"/>
</dbReference>
<evidence type="ECO:0000313" key="12">
    <source>
        <dbReference type="EMBL" id="WXB95550.1"/>
    </source>
</evidence>
<evidence type="ECO:0000256" key="11">
    <source>
        <dbReference type="ARBA" id="ARBA00048654"/>
    </source>
</evidence>
<keyword evidence="7" id="KW-0961">Cell wall biogenesis/degradation</keyword>
<accession>A0ABZ2NE89</accession>
<evidence type="ECO:0000256" key="7">
    <source>
        <dbReference type="ARBA" id="ARBA00023316"/>
    </source>
</evidence>
<keyword evidence="3" id="KW-0808">Transferase</keyword>
<evidence type="ECO:0000256" key="8">
    <source>
        <dbReference type="ARBA" id="ARBA00039074"/>
    </source>
</evidence>